<dbReference type="EMBL" id="CAJNOM010001493">
    <property type="protein sequence ID" value="CAF1610133.1"/>
    <property type="molecule type" value="Genomic_DNA"/>
</dbReference>
<evidence type="ECO:0008006" key="8">
    <source>
        <dbReference type="Google" id="ProtNLM"/>
    </source>
</evidence>
<dbReference type="Pfam" id="PF13424">
    <property type="entry name" value="TPR_12"/>
    <property type="match status" value="1"/>
</dbReference>
<feature type="repeat" description="TPR" evidence="3">
    <location>
        <begin position="71"/>
        <end position="104"/>
    </location>
</feature>
<dbReference type="SUPFAM" id="SSF48452">
    <property type="entry name" value="TPR-like"/>
    <property type="match status" value="1"/>
</dbReference>
<evidence type="ECO:0000256" key="2">
    <source>
        <dbReference type="ARBA" id="ARBA00022803"/>
    </source>
</evidence>
<sequence>MCEESLQLYQQVFALFIQLYSSDYIDTIYALVNIGDILLDGKENSEQALDFYQKSLTMLERSYPSYYAYIANNFNLIGNVIGQQMKFDQALEIYNRALEYYQQALDINEKCYSSNPVQSASNFILIGNVLSAQEKFDEALAIREKDLSYLYTTVVSNLMDIGRIKVNQINFDGAPHDFCRAVTLLQEYDPLNHSELVIDLEWIASIWNQKHVSIAKTLSILAQVHRKTFLTT</sequence>
<evidence type="ECO:0000313" key="6">
    <source>
        <dbReference type="Proteomes" id="UP000663832"/>
    </source>
</evidence>
<keyword evidence="2 3" id="KW-0802">TPR repeat</keyword>
<dbReference type="InterPro" id="IPR011990">
    <property type="entry name" value="TPR-like_helical_dom_sf"/>
</dbReference>
<dbReference type="OrthoDB" id="626167at2759"/>
<dbReference type="PANTHER" id="PTHR45641">
    <property type="entry name" value="TETRATRICOPEPTIDE REPEAT PROTEIN (AFU_ORTHOLOGUE AFUA_6G03870)"/>
    <property type="match status" value="1"/>
</dbReference>
<evidence type="ECO:0000256" key="3">
    <source>
        <dbReference type="PROSITE-ProRule" id="PRU00339"/>
    </source>
</evidence>
<dbReference type="Proteomes" id="UP000663832">
    <property type="component" value="Unassembled WGS sequence"/>
</dbReference>
<dbReference type="Gene3D" id="1.25.40.10">
    <property type="entry name" value="Tetratricopeptide repeat domain"/>
    <property type="match status" value="2"/>
</dbReference>
<comment type="caution">
    <text evidence="4">The sequence shown here is derived from an EMBL/GenBank/DDBJ whole genome shotgun (WGS) entry which is preliminary data.</text>
</comment>
<evidence type="ECO:0000256" key="1">
    <source>
        <dbReference type="ARBA" id="ARBA00022737"/>
    </source>
</evidence>
<name>A0A815K3C0_9BILA</name>
<dbReference type="InterPro" id="IPR019734">
    <property type="entry name" value="TPR_rpt"/>
</dbReference>
<dbReference type="EMBL" id="CAJNOI010001153">
    <property type="protein sequence ID" value="CAF1387980.1"/>
    <property type="molecule type" value="Genomic_DNA"/>
</dbReference>
<protein>
    <recommendedName>
        <fullName evidence="8">Tetratricopeptide repeat protein</fullName>
    </recommendedName>
</protein>
<accession>A0A815K3C0</accession>
<keyword evidence="6" id="KW-1185">Reference proteome</keyword>
<proteinExistence type="predicted"/>
<dbReference type="Proteomes" id="UP000663877">
    <property type="component" value="Unassembled WGS sequence"/>
</dbReference>
<dbReference type="AlphaFoldDB" id="A0A815K3C0"/>
<dbReference type="PROSITE" id="PS50005">
    <property type="entry name" value="TPR"/>
    <property type="match status" value="1"/>
</dbReference>
<evidence type="ECO:0000313" key="5">
    <source>
        <dbReference type="EMBL" id="CAF1610133.1"/>
    </source>
</evidence>
<dbReference type="PANTHER" id="PTHR45641:SF19">
    <property type="entry name" value="NEPHROCYSTIN-3"/>
    <property type="match status" value="1"/>
</dbReference>
<keyword evidence="1" id="KW-0677">Repeat</keyword>
<gene>
    <name evidence="4" type="ORF">BJG266_LOCUS36949</name>
    <name evidence="5" type="ORF">QVE165_LOCUS53931</name>
</gene>
<evidence type="ECO:0000313" key="7">
    <source>
        <dbReference type="Proteomes" id="UP000663877"/>
    </source>
</evidence>
<organism evidence="4 7">
    <name type="scientific">Adineta steineri</name>
    <dbReference type="NCBI Taxonomy" id="433720"/>
    <lineage>
        <taxon>Eukaryota</taxon>
        <taxon>Metazoa</taxon>
        <taxon>Spiralia</taxon>
        <taxon>Gnathifera</taxon>
        <taxon>Rotifera</taxon>
        <taxon>Eurotatoria</taxon>
        <taxon>Bdelloidea</taxon>
        <taxon>Adinetida</taxon>
        <taxon>Adinetidae</taxon>
        <taxon>Adineta</taxon>
    </lineage>
</organism>
<evidence type="ECO:0000313" key="4">
    <source>
        <dbReference type="EMBL" id="CAF1387980.1"/>
    </source>
</evidence>
<reference evidence="4" key="1">
    <citation type="submission" date="2021-02" db="EMBL/GenBank/DDBJ databases">
        <authorList>
            <person name="Nowell W R."/>
        </authorList>
    </citation>
    <scope>NUCLEOTIDE SEQUENCE</scope>
</reference>